<protein>
    <recommendedName>
        <fullName evidence="4">Secreted protein</fullName>
    </recommendedName>
</protein>
<organism evidence="2 3">
    <name type="scientific">Claviceps pusilla</name>
    <dbReference type="NCBI Taxonomy" id="123648"/>
    <lineage>
        <taxon>Eukaryota</taxon>
        <taxon>Fungi</taxon>
        <taxon>Dikarya</taxon>
        <taxon>Ascomycota</taxon>
        <taxon>Pezizomycotina</taxon>
        <taxon>Sordariomycetes</taxon>
        <taxon>Hypocreomycetidae</taxon>
        <taxon>Hypocreales</taxon>
        <taxon>Clavicipitaceae</taxon>
        <taxon>Claviceps</taxon>
    </lineage>
</organism>
<comment type="caution">
    <text evidence="2">The sequence shown here is derived from an EMBL/GenBank/DDBJ whole genome shotgun (WGS) entry which is preliminary data.</text>
</comment>
<evidence type="ECO:0000256" key="1">
    <source>
        <dbReference type="SAM" id="SignalP"/>
    </source>
</evidence>
<keyword evidence="1" id="KW-0732">Signal</keyword>
<evidence type="ECO:0000313" key="2">
    <source>
        <dbReference type="EMBL" id="KAG6017682.1"/>
    </source>
</evidence>
<dbReference type="EMBL" id="SRPW01000115">
    <property type="protein sequence ID" value="KAG6017682.1"/>
    <property type="molecule type" value="Genomic_DNA"/>
</dbReference>
<evidence type="ECO:0000313" key="3">
    <source>
        <dbReference type="Proteomes" id="UP000748025"/>
    </source>
</evidence>
<gene>
    <name evidence="2" type="ORF">E4U43_000504</name>
</gene>
<reference evidence="2" key="1">
    <citation type="journal article" date="2020" name="bioRxiv">
        <title>Whole genome comparisons of ergot fungi reveals the divergence and evolution of species within the genus Claviceps are the result of varying mechanisms driving genome evolution and host range expansion.</title>
        <authorList>
            <person name="Wyka S.A."/>
            <person name="Mondo S.J."/>
            <person name="Liu M."/>
            <person name="Dettman J."/>
            <person name="Nalam V."/>
            <person name="Broders K.D."/>
        </authorList>
    </citation>
    <scope>NUCLEOTIDE SEQUENCE</scope>
    <source>
        <strain evidence="2">CCC 602</strain>
    </source>
</reference>
<keyword evidence="3" id="KW-1185">Reference proteome</keyword>
<proteinExistence type="predicted"/>
<sequence>MSNPLIRRSAHLPLIRPLLVMTTLCIKTDLVMAPISSASTNRFTSATLGFQHLGQLRRLCHKHQSRLS</sequence>
<accession>A0A9P7NGG0</accession>
<feature type="chain" id="PRO_5040231572" description="Secreted protein" evidence="1">
    <location>
        <begin position="26"/>
        <end position="68"/>
    </location>
</feature>
<dbReference type="Proteomes" id="UP000748025">
    <property type="component" value="Unassembled WGS sequence"/>
</dbReference>
<dbReference type="AlphaFoldDB" id="A0A9P7NGG0"/>
<feature type="signal peptide" evidence="1">
    <location>
        <begin position="1"/>
        <end position="25"/>
    </location>
</feature>
<evidence type="ECO:0008006" key="4">
    <source>
        <dbReference type="Google" id="ProtNLM"/>
    </source>
</evidence>
<name>A0A9P7NGG0_9HYPO</name>